<proteinExistence type="predicted"/>
<dbReference type="PANTHER" id="PTHR22749:SF6">
    <property type="entry name" value="RIBOFLAVIN KINASE"/>
    <property type="match status" value="1"/>
</dbReference>
<name>A0AAD9R587_ACRCE</name>
<dbReference type="GO" id="GO:0009231">
    <property type="term" value="P:riboflavin biosynthetic process"/>
    <property type="evidence" value="ECO:0007669"/>
    <property type="project" value="InterPro"/>
</dbReference>
<sequence length="201" mass="22454">MILGFGNHSLKIHRMRHPSEKSIMVVTSQAREASNSVLAQLPLFLRGYVAHGMRRGGKDLGIPTANFPVSVVENLPEAISTGIYYGWASVNRGPVYKMVMSIGWNPFYKNTKKSMETHIIHTFEEDFYGAELSVAIVGFIRPEKNYPSLEALIDAIHADIKEAEQSLDKPENHSVSTHSFFSKIDDDKANGCLTSPEQFQL</sequence>
<dbReference type="InterPro" id="IPR023465">
    <property type="entry name" value="Riboflavin_kinase_dom_sf"/>
</dbReference>
<keyword evidence="6" id="KW-0288">FMN</keyword>
<evidence type="ECO:0000256" key="4">
    <source>
        <dbReference type="ARBA" id="ARBA00017394"/>
    </source>
</evidence>
<reference evidence="18" key="2">
    <citation type="journal article" date="2023" name="Science">
        <title>Genomic signatures of disease resistance in endangered staghorn corals.</title>
        <authorList>
            <person name="Vollmer S.V."/>
            <person name="Selwyn J.D."/>
            <person name="Despard B.A."/>
            <person name="Roesel C.L."/>
        </authorList>
    </citation>
    <scope>NUCLEOTIDE SEQUENCE</scope>
    <source>
        <strain evidence="18">K2</strain>
    </source>
</reference>
<gene>
    <name evidence="18" type="ORF">P5673_002028</name>
</gene>
<evidence type="ECO:0000256" key="6">
    <source>
        <dbReference type="ARBA" id="ARBA00022643"/>
    </source>
</evidence>
<reference evidence="18" key="1">
    <citation type="journal article" date="2023" name="G3 (Bethesda)">
        <title>Whole genome assembly and annotation of the endangered Caribbean coral Acropora cervicornis.</title>
        <authorList>
            <person name="Selwyn J.D."/>
            <person name="Vollmer S.V."/>
        </authorList>
    </citation>
    <scope>NUCLEOTIDE SEQUENCE</scope>
    <source>
        <strain evidence="18">K2</strain>
    </source>
</reference>
<dbReference type="PANTHER" id="PTHR22749">
    <property type="entry name" value="RIBOFLAVIN KINASE/FMN ADENYLYLTRANSFERASE"/>
    <property type="match status" value="1"/>
</dbReference>
<evidence type="ECO:0000256" key="14">
    <source>
        <dbReference type="ARBA" id="ARBA00050912"/>
    </source>
</evidence>
<evidence type="ECO:0000256" key="12">
    <source>
        <dbReference type="ARBA" id="ARBA00022840"/>
    </source>
</evidence>
<keyword evidence="5" id="KW-0285">Flavoprotein</keyword>
<comment type="caution">
    <text evidence="18">The sequence shown here is derived from an EMBL/GenBank/DDBJ whole genome shotgun (WGS) entry which is preliminary data.</text>
</comment>
<comment type="cofactor">
    <cofactor evidence="1">
        <name>Zn(2+)</name>
        <dbReference type="ChEBI" id="CHEBI:29105"/>
    </cofactor>
</comment>
<dbReference type="SMART" id="SM00904">
    <property type="entry name" value="Flavokinase"/>
    <property type="match status" value="1"/>
</dbReference>
<evidence type="ECO:0000256" key="9">
    <source>
        <dbReference type="ARBA" id="ARBA00022741"/>
    </source>
</evidence>
<dbReference type="Proteomes" id="UP001249851">
    <property type="component" value="Unassembled WGS sequence"/>
</dbReference>
<dbReference type="GO" id="GO:0009398">
    <property type="term" value="P:FMN biosynthetic process"/>
    <property type="evidence" value="ECO:0007669"/>
    <property type="project" value="TreeGrafter"/>
</dbReference>
<evidence type="ECO:0000256" key="3">
    <source>
        <dbReference type="ARBA" id="ARBA00012105"/>
    </source>
</evidence>
<dbReference type="InterPro" id="IPR015865">
    <property type="entry name" value="Riboflavin_kinase_bac/euk"/>
</dbReference>
<dbReference type="GO" id="GO:0046872">
    <property type="term" value="F:metal ion binding"/>
    <property type="evidence" value="ECO:0007669"/>
    <property type="project" value="UniProtKB-KW"/>
</dbReference>
<keyword evidence="10 18" id="KW-0418">Kinase</keyword>
<dbReference type="EMBL" id="JARQWQ010000003">
    <property type="protein sequence ID" value="KAK2573006.1"/>
    <property type="molecule type" value="Genomic_DNA"/>
</dbReference>
<dbReference type="GO" id="GO:0005524">
    <property type="term" value="F:ATP binding"/>
    <property type="evidence" value="ECO:0007669"/>
    <property type="project" value="UniProtKB-KW"/>
</dbReference>
<feature type="domain" description="Riboflavin kinase" evidence="17">
    <location>
        <begin position="38"/>
        <end position="168"/>
    </location>
</feature>
<evidence type="ECO:0000256" key="15">
    <source>
        <dbReference type="ARBA" id="ARBA00054097"/>
    </source>
</evidence>
<evidence type="ECO:0000256" key="1">
    <source>
        <dbReference type="ARBA" id="ARBA00001947"/>
    </source>
</evidence>
<dbReference type="EC" id="2.7.1.26" evidence="3"/>
<keyword evidence="8" id="KW-0479">Metal-binding</keyword>
<organism evidence="18 19">
    <name type="scientific">Acropora cervicornis</name>
    <name type="common">Staghorn coral</name>
    <dbReference type="NCBI Taxonomy" id="6130"/>
    <lineage>
        <taxon>Eukaryota</taxon>
        <taxon>Metazoa</taxon>
        <taxon>Cnidaria</taxon>
        <taxon>Anthozoa</taxon>
        <taxon>Hexacorallia</taxon>
        <taxon>Scleractinia</taxon>
        <taxon>Astrocoeniina</taxon>
        <taxon>Acroporidae</taxon>
        <taxon>Acropora</taxon>
    </lineage>
</organism>
<evidence type="ECO:0000259" key="17">
    <source>
        <dbReference type="SMART" id="SM00904"/>
    </source>
</evidence>
<evidence type="ECO:0000256" key="11">
    <source>
        <dbReference type="ARBA" id="ARBA00022833"/>
    </source>
</evidence>
<keyword evidence="12" id="KW-0067">ATP-binding</keyword>
<evidence type="ECO:0000256" key="13">
    <source>
        <dbReference type="ARBA" id="ARBA00029789"/>
    </source>
</evidence>
<dbReference type="GO" id="GO:0008531">
    <property type="term" value="F:riboflavin kinase activity"/>
    <property type="evidence" value="ECO:0007669"/>
    <property type="project" value="UniProtKB-EC"/>
</dbReference>
<evidence type="ECO:0000256" key="2">
    <source>
        <dbReference type="ARBA" id="ARBA00005201"/>
    </source>
</evidence>
<evidence type="ECO:0000256" key="16">
    <source>
        <dbReference type="ARBA" id="ARBA00077632"/>
    </source>
</evidence>
<keyword evidence="11" id="KW-0862">Zinc</keyword>
<dbReference type="InterPro" id="IPR023468">
    <property type="entry name" value="Riboflavin_kinase"/>
</dbReference>
<comment type="catalytic activity">
    <reaction evidence="14">
        <text>riboflavin + ATP = FMN + ADP + H(+)</text>
        <dbReference type="Rhea" id="RHEA:14357"/>
        <dbReference type="ChEBI" id="CHEBI:15378"/>
        <dbReference type="ChEBI" id="CHEBI:30616"/>
        <dbReference type="ChEBI" id="CHEBI:57986"/>
        <dbReference type="ChEBI" id="CHEBI:58210"/>
        <dbReference type="ChEBI" id="CHEBI:456216"/>
        <dbReference type="EC" id="2.7.1.26"/>
    </reaction>
    <physiologicalReaction direction="left-to-right" evidence="14">
        <dbReference type="Rhea" id="RHEA:14358"/>
    </physiologicalReaction>
</comment>
<dbReference type="SUPFAM" id="SSF82114">
    <property type="entry name" value="Riboflavin kinase-like"/>
    <property type="match status" value="1"/>
</dbReference>
<dbReference type="Pfam" id="PF01687">
    <property type="entry name" value="Flavokinase"/>
    <property type="match status" value="1"/>
</dbReference>
<accession>A0AAD9R587</accession>
<dbReference type="AlphaFoldDB" id="A0AAD9R587"/>
<protein>
    <recommendedName>
        <fullName evidence="4">Riboflavin kinase</fullName>
        <ecNumber evidence="3">2.7.1.26</ecNumber>
    </recommendedName>
    <alternativeName>
        <fullName evidence="16">ATP:riboflavin 5'-phosphotransferase</fullName>
    </alternativeName>
    <alternativeName>
        <fullName evidence="13">Flavokinase</fullName>
    </alternativeName>
</protein>
<evidence type="ECO:0000256" key="7">
    <source>
        <dbReference type="ARBA" id="ARBA00022679"/>
    </source>
</evidence>
<keyword evidence="9" id="KW-0547">Nucleotide-binding</keyword>
<dbReference type="Gene3D" id="2.40.30.30">
    <property type="entry name" value="Riboflavin kinase-like"/>
    <property type="match status" value="1"/>
</dbReference>
<evidence type="ECO:0000313" key="19">
    <source>
        <dbReference type="Proteomes" id="UP001249851"/>
    </source>
</evidence>
<dbReference type="GO" id="GO:0005739">
    <property type="term" value="C:mitochondrion"/>
    <property type="evidence" value="ECO:0007669"/>
    <property type="project" value="TreeGrafter"/>
</dbReference>
<evidence type="ECO:0000256" key="5">
    <source>
        <dbReference type="ARBA" id="ARBA00022630"/>
    </source>
</evidence>
<comment type="function">
    <text evidence="15">Catalyzes the phosphorylation of riboflavin (vitamin B2) to form flavin-mononucleotide (FMN), hence rate-limiting enzyme in the synthesis of FAD. Essential for TNF-induced reactive oxygen species (ROS) production. Through its interaction with both TNFRSF1A and CYBA, physically and functionally couples TNFRSF1A to NADPH oxidase. TNF-activation of RFK may enhance the incorporation of FAD in NADPH oxidase, a critical step for the assembly and activation of NADPH oxidase.</text>
</comment>
<evidence type="ECO:0000256" key="10">
    <source>
        <dbReference type="ARBA" id="ARBA00022777"/>
    </source>
</evidence>
<dbReference type="FunFam" id="2.40.30.30:FF:000002">
    <property type="entry name" value="Riboflavin kinase, putative"/>
    <property type="match status" value="1"/>
</dbReference>
<evidence type="ECO:0000313" key="18">
    <source>
        <dbReference type="EMBL" id="KAK2573006.1"/>
    </source>
</evidence>
<keyword evidence="7" id="KW-0808">Transferase</keyword>
<comment type="pathway">
    <text evidence="2">Cofactor biosynthesis; FMN biosynthesis; FMN from riboflavin (ATP route): step 1/1.</text>
</comment>
<evidence type="ECO:0000256" key="8">
    <source>
        <dbReference type="ARBA" id="ARBA00022723"/>
    </source>
</evidence>
<keyword evidence="19" id="KW-1185">Reference proteome</keyword>